<dbReference type="EMBL" id="LT607413">
    <property type="protein sequence ID" value="SCE74298.1"/>
    <property type="molecule type" value="Genomic_DNA"/>
</dbReference>
<comment type="cofactor">
    <cofactor evidence="1 4">
        <name>pyridoxal 5'-phosphate</name>
        <dbReference type="ChEBI" id="CHEBI:597326"/>
    </cofactor>
</comment>
<name>A0A1C4URL2_MICEC</name>
<evidence type="ECO:0000313" key="7">
    <source>
        <dbReference type="Proteomes" id="UP000198253"/>
    </source>
</evidence>
<dbReference type="Proteomes" id="UP000198253">
    <property type="component" value="Chromosome I"/>
</dbReference>
<evidence type="ECO:0000256" key="4">
    <source>
        <dbReference type="RuleBase" id="RU362118"/>
    </source>
</evidence>
<evidence type="ECO:0000256" key="2">
    <source>
        <dbReference type="ARBA" id="ARBA00022898"/>
    </source>
</evidence>
<evidence type="ECO:0000313" key="6">
    <source>
        <dbReference type="EMBL" id="SCE74298.1"/>
    </source>
</evidence>
<dbReference type="InterPro" id="IPR015422">
    <property type="entry name" value="PyrdxlP-dep_Trfase_small"/>
</dbReference>
<dbReference type="PANTHER" id="PTHR11808">
    <property type="entry name" value="TRANS-SULFURATION ENZYME FAMILY MEMBER"/>
    <property type="match status" value="1"/>
</dbReference>
<protein>
    <submittedName>
        <fullName evidence="6">Cystathionine gamma-lyase</fullName>
    </submittedName>
</protein>
<feature type="region of interest" description="Disordered" evidence="5">
    <location>
        <begin position="1"/>
        <end position="45"/>
    </location>
</feature>
<dbReference type="Gene3D" id="3.40.640.10">
    <property type="entry name" value="Type I PLP-dependent aspartate aminotransferase-like (Major domain)"/>
    <property type="match status" value="1"/>
</dbReference>
<dbReference type="GO" id="GO:0019343">
    <property type="term" value="P:cysteine biosynthetic process via cystathionine"/>
    <property type="evidence" value="ECO:0007669"/>
    <property type="project" value="TreeGrafter"/>
</dbReference>
<dbReference type="PIRSF" id="PIRSF001434">
    <property type="entry name" value="CGS"/>
    <property type="match status" value="1"/>
</dbReference>
<dbReference type="PANTHER" id="PTHR11808:SF85">
    <property type="entry name" value="CYSTATHIONINE GAMMA-LYASE-RELATED"/>
    <property type="match status" value="1"/>
</dbReference>
<dbReference type="Pfam" id="PF01053">
    <property type="entry name" value="Cys_Met_Meta_PP"/>
    <property type="match status" value="1"/>
</dbReference>
<dbReference type="RefSeq" id="WP_088980234.1">
    <property type="nucleotide sequence ID" value="NZ_LT607413.1"/>
</dbReference>
<feature type="compositionally biased region" description="Pro residues" evidence="5">
    <location>
        <begin position="36"/>
        <end position="45"/>
    </location>
</feature>
<dbReference type="Gene3D" id="3.90.1150.10">
    <property type="entry name" value="Aspartate Aminotransferase, domain 1"/>
    <property type="match status" value="1"/>
</dbReference>
<dbReference type="GO" id="GO:0004123">
    <property type="term" value="F:cystathionine gamma-lyase activity"/>
    <property type="evidence" value="ECO:0007669"/>
    <property type="project" value="TreeGrafter"/>
</dbReference>
<proteinExistence type="inferred from homology"/>
<dbReference type="InterPro" id="IPR015421">
    <property type="entry name" value="PyrdxlP-dep_Trfase_major"/>
</dbReference>
<evidence type="ECO:0000256" key="5">
    <source>
        <dbReference type="SAM" id="MobiDB-lite"/>
    </source>
</evidence>
<gene>
    <name evidence="6" type="ORF">GA0070618_0579</name>
</gene>
<keyword evidence="7" id="KW-1185">Reference proteome</keyword>
<reference evidence="7" key="1">
    <citation type="submission" date="2016-06" db="EMBL/GenBank/DDBJ databases">
        <authorList>
            <person name="Varghese N."/>
            <person name="Submissions Spin"/>
        </authorList>
    </citation>
    <scope>NUCLEOTIDE SEQUENCE [LARGE SCALE GENOMIC DNA]</scope>
    <source>
        <strain evidence="7">DSM 43816</strain>
    </source>
</reference>
<dbReference type="GO" id="GO:0030170">
    <property type="term" value="F:pyridoxal phosphate binding"/>
    <property type="evidence" value="ECO:0007669"/>
    <property type="project" value="InterPro"/>
</dbReference>
<dbReference type="InterPro" id="IPR015424">
    <property type="entry name" value="PyrdxlP-dep_Trfase"/>
</dbReference>
<evidence type="ECO:0000256" key="3">
    <source>
        <dbReference type="PIRSR" id="PIRSR001434-2"/>
    </source>
</evidence>
<feature type="modified residue" description="N6-(pyridoxal phosphate)lysine" evidence="3">
    <location>
        <position position="215"/>
    </location>
</feature>
<dbReference type="InParanoid" id="A0A1C4URL2"/>
<accession>A0A1C4URL2</accession>
<keyword evidence="6" id="KW-0456">Lyase</keyword>
<dbReference type="InterPro" id="IPR000277">
    <property type="entry name" value="Cys/Met-Metab_PyrdxlP-dep_enz"/>
</dbReference>
<organism evidence="6 7">
    <name type="scientific">Micromonospora echinospora</name>
    <name type="common">Micromonospora purpurea</name>
    <dbReference type="NCBI Taxonomy" id="1877"/>
    <lineage>
        <taxon>Bacteria</taxon>
        <taxon>Bacillati</taxon>
        <taxon>Actinomycetota</taxon>
        <taxon>Actinomycetes</taxon>
        <taxon>Micromonosporales</taxon>
        <taxon>Micromonosporaceae</taxon>
        <taxon>Micromonospora</taxon>
    </lineage>
</organism>
<dbReference type="GO" id="GO:0019346">
    <property type="term" value="P:transsulfuration"/>
    <property type="evidence" value="ECO:0007669"/>
    <property type="project" value="InterPro"/>
</dbReference>
<keyword evidence="2 3" id="KW-0663">Pyridoxal phosphate</keyword>
<dbReference type="NCBIfam" id="NF005758">
    <property type="entry name" value="PRK07582.1"/>
    <property type="match status" value="1"/>
</dbReference>
<comment type="similarity">
    <text evidence="4">Belongs to the trans-sulfuration enzymes family.</text>
</comment>
<evidence type="ECO:0000256" key="1">
    <source>
        <dbReference type="ARBA" id="ARBA00001933"/>
    </source>
</evidence>
<dbReference type="OrthoDB" id="9780685at2"/>
<dbReference type="SUPFAM" id="SSF53383">
    <property type="entry name" value="PLP-dependent transferases"/>
    <property type="match status" value="1"/>
</dbReference>
<sequence length="391" mass="40327">MGERTSGPADGAAPGPGGFPEDWADGTRCVHAGLPEPAPGQPFLPGPVFAAPYHLDPWQGPAASPNGYGRPDNPTRRLLEAAIGELEGGDCRVFASGQAAITGLLLAVLRPGDTVLLPADGYFPVRSFATQTLAGTGVDVRFVPTAGPYPALDGVRLVLVETPANPGLDVCDIAALAERAHAAGALLAVDNTTATPLGQRPLDLGADLVVASGTKALTGHSDLLLGYVASRSAHLLETVTAWRTTTGAVPGAFDAWLAHRSLATLDLRLARQSANAEAVARLLVGRPDVTGVRWPGLPDDPAHPVASVQMRRLPGIVSFDLGDADRVARFVEASRLVAAATSFGGLHTTADRRAQWGDDTAPGFVRLSCGVEDTADLVADLTAALDAVRPA</sequence>
<dbReference type="GO" id="GO:0005737">
    <property type="term" value="C:cytoplasm"/>
    <property type="evidence" value="ECO:0007669"/>
    <property type="project" value="TreeGrafter"/>
</dbReference>
<dbReference type="AlphaFoldDB" id="A0A1C4URL2"/>